<organism evidence="2 3">
    <name type="scientific">Xenoophorus captivus</name>
    <dbReference type="NCBI Taxonomy" id="1517983"/>
    <lineage>
        <taxon>Eukaryota</taxon>
        <taxon>Metazoa</taxon>
        <taxon>Chordata</taxon>
        <taxon>Craniata</taxon>
        <taxon>Vertebrata</taxon>
        <taxon>Euteleostomi</taxon>
        <taxon>Actinopterygii</taxon>
        <taxon>Neopterygii</taxon>
        <taxon>Teleostei</taxon>
        <taxon>Neoteleostei</taxon>
        <taxon>Acanthomorphata</taxon>
        <taxon>Ovalentaria</taxon>
        <taxon>Atherinomorphae</taxon>
        <taxon>Cyprinodontiformes</taxon>
        <taxon>Goodeidae</taxon>
        <taxon>Xenoophorus</taxon>
    </lineage>
</organism>
<dbReference type="Proteomes" id="UP001434883">
    <property type="component" value="Unassembled WGS sequence"/>
</dbReference>
<proteinExistence type="predicted"/>
<accession>A0ABV0Q4I3</accession>
<evidence type="ECO:0000313" key="3">
    <source>
        <dbReference type="Proteomes" id="UP001434883"/>
    </source>
</evidence>
<keyword evidence="3" id="KW-1185">Reference proteome</keyword>
<comment type="caution">
    <text evidence="2">The sequence shown here is derived from an EMBL/GenBank/DDBJ whole genome shotgun (WGS) entry which is preliminary data.</text>
</comment>
<feature type="compositionally biased region" description="Basic and acidic residues" evidence="1">
    <location>
        <begin position="162"/>
        <end position="178"/>
    </location>
</feature>
<dbReference type="EMBL" id="JAHRIN010000172">
    <property type="protein sequence ID" value="MEQ2190706.1"/>
    <property type="molecule type" value="Genomic_DNA"/>
</dbReference>
<name>A0ABV0Q4I3_9TELE</name>
<feature type="non-terminal residue" evidence="2">
    <location>
        <position position="1"/>
    </location>
</feature>
<evidence type="ECO:0000313" key="2">
    <source>
        <dbReference type="EMBL" id="MEQ2190706.1"/>
    </source>
</evidence>
<protein>
    <submittedName>
        <fullName evidence="2">Uncharacterized protein</fullName>
    </submittedName>
</protein>
<evidence type="ECO:0000256" key="1">
    <source>
        <dbReference type="SAM" id="MobiDB-lite"/>
    </source>
</evidence>
<reference evidence="2 3" key="1">
    <citation type="submission" date="2021-06" db="EMBL/GenBank/DDBJ databases">
        <authorList>
            <person name="Palmer J.M."/>
        </authorList>
    </citation>
    <scope>NUCLEOTIDE SEQUENCE [LARGE SCALE GENOMIC DNA]</scope>
    <source>
        <strain evidence="2 3">XC_2019</strain>
        <tissue evidence="2">Muscle</tissue>
    </source>
</reference>
<gene>
    <name evidence="2" type="ORF">XENOCAPTIV_006657</name>
</gene>
<feature type="region of interest" description="Disordered" evidence="1">
    <location>
        <begin position="162"/>
        <end position="201"/>
    </location>
</feature>
<sequence>NCFVSVFLKSDIPDLYFCFITRICLLASSTGFCCLICGQPYFVVQFVALAADLFSLGGAKDVPWTPCNAKPHCRQNSAPFRCTSHPKLWVSMLFSFKTFYLFSNDNVVSGLHCKKDAEGWETVQRGRTAKPRSAAMVAKVSPALAHIPAKQDSAKFNRSHLPEKQQLRPECPPDKDVTQTDSGQQVTVKPVPASECPQSKAAVPPTDIITVSIPVCAQTITSSVDLHQMNGLSNLLAFGDTGAEGGASQGMTTSAPGQAEAPMAAVKLESVLDPTELSTVSAERWRSRGRGWLRGQGSPRVLYRLNKVGLKKLSDQICRWDPVALFSVGKAAFIVKNSCD</sequence>